<evidence type="ECO:0000256" key="11">
    <source>
        <dbReference type="RuleBase" id="RU000554"/>
    </source>
</evidence>
<feature type="compositionally biased region" description="Basic and acidic residues" evidence="13">
    <location>
        <begin position="354"/>
        <end position="367"/>
    </location>
</feature>
<comment type="subcellular location">
    <subcellularLocation>
        <location evidence="1">Cytoplasm</location>
        <location evidence="1">Cytosol</location>
    </subcellularLocation>
</comment>
<evidence type="ECO:0000256" key="5">
    <source>
        <dbReference type="ARBA" id="ARBA00012288"/>
    </source>
</evidence>
<keyword evidence="8 10" id="KW-0456">Lyase</keyword>
<dbReference type="EMBL" id="DSIY01000349">
    <property type="protein sequence ID" value="HEG92718.1"/>
    <property type="molecule type" value="Genomic_DNA"/>
</dbReference>
<dbReference type="Gene3D" id="3.20.20.210">
    <property type="match status" value="1"/>
</dbReference>
<organism evidence="16">
    <name type="scientific">Thermorudis peleae</name>
    <dbReference type="NCBI Taxonomy" id="1382356"/>
    <lineage>
        <taxon>Bacteria</taxon>
        <taxon>Pseudomonadati</taxon>
        <taxon>Thermomicrobiota</taxon>
        <taxon>Thermomicrobia</taxon>
        <taxon>Thermomicrobia incertae sedis</taxon>
        <taxon>Thermorudis</taxon>
    </lineage>
</organism>
<comment type="pathway">
    <text evidence="2 10 11">Porphyrin-containing compound metabolism; protoporphyrin-IX biosynthesis; coproporphyrinogen-III from 5-aminolevulinate: step 4/4.</text>
</comment>
<dbReference type="InterPro" id="IPR006361">
    <property type="entry name" value="Uroporphyrinogen_deCO2ase_HemE"/>
</dbReference>
<comment type="caution">
    <text evidence="16">The sequence shown here is derived from an EMBL/GenBank/DDBJ whole genome shotgun (WGS) entry which is preliminary data.</text>
</comment>
<feature type="binding site" evidence="10">
    <location>
        <position position="205"/>
    </location>
    <ligand>
        <name>substrate</name>
    </ligand>
</feature>
<evidence type="ECO:0000259" key="14">
    <source>
        <dbReference type="PROSITE" id="PS00906"/>
    </source>
</evidence>
<dbReference type="AlphaFoldDB" id="A0A831TLE1"/>
<evidence type="ECO:0000256" key="2">
    <source>
        <dbReference type="ARBA" id="ARBA00004804"/>
    </source>
</evidence>
<dbReference type="UniPathway" id="UPA00251">
    <property type="reaction ID" value="UER00321"/>
</dbReference>
<dbReference type="InterPro" id="IPR038071">
    <property type="entry name" value="UROD/MetE-like_sf"/>
</dbReference>
<feature type="binding site" evidence="10">
    <location>
        <position position="319"/>
    </location>
    <ligand>
        <name>substrate</name>
    </ligand>
</feature>
<feature type="binding site" evidence="10">
    <location>
        <position position="73"/>
    </location>
    <ligand>
        <name>substrate</name>
    </ligand>
</feature>
<dbReference type="GO" id="GO:0005829">
    <property type="term" value="C:cytosol"/>
    <property type="evidence" value="ECO:0007669"/>
    <property type="project" value="UniProtKB-SubCell"/>
</dbReference>
<sequence length="367" mass="40244">MEDSRFLLACQRKPVDATPIWLMRQAGRYLPEYRAVRARASLLEICSQAELVAEVTLQPVRRLGVDAAIIFADILLPLVSMGVRLEFAAGEGPVIHDPVRAPQAIERLRRPESEEIAPAIYEAIRLVRRELGGKVPVIGFAGAPFTVASYLIEGGSSRHYSETKRLMYGQPHAWFTLMDTLTDVTTRYLRGQVMAGAQAVQLFDSWAGALSPLDYRERVLPWVRRIVDELRPLGVPVIIFGTGTAGFLSTLAESGADVIGVDWRIRLDDARAAIGFDRAIQGNLDPAVLFAPRDEIARQVQAVLGQAGGRPGHIFNLGHGVLPETPVDNARYLVELVHELTSAPSPAGSSQARVVEDEASGERRESR</sequence>
<dbReference type="CDD" id="cd00717">
    <property type="entry name" value="URO-D"/>
    <property type="match status" value="1"/>
</dbReference>
<evidence type="ECO:0000313" key="16">
    <source>
        <dbReference type="EMBL" id="HEG92718.1"/>
    </source>
</evidence>
<keyword evidence="9 10" id="KW-0627">Porphyrin biosynthesis</keyword>
<evidence type="ECO:0000256" key="10">
    <source>
        <dbReference type="HAMAP-Rule" id="MF_00218"/>
    </source>
</evidence>
<dbReference type="InterPro" id="IPR000257">
    <property type="entry name" value="Uroporphyrinogen_deCOase"/>
</dbReference>
<keyword evidence="7 10" id="KW-0210">Decarboxylase</keyword>
<evidence type="ECO:0000256" key="8">
    <source>
        <dbReference type="ARBA" id="ARBA00023239"/>
    </source>
</evidence>
<feature type="binding site" evidence="10">
    <location>
        <position position="150"/>
    </location>
    <ligand>
        <name>substrate</name>
    </ligand>
</feature>
<dbReference type="NCBIfam" id="TIGR01464">
    <property type="entry name" value="hemE"/>
    <property type="match status" value="1"/>
</dbReference>
<comment type="similarity">
    <text evidence="3 10 12">Belongs to the uroporphyrinogen decarboxylase family.</text>
</comment>
<evidence type="ECO:0000256" key="6">
    <source>
        <dbReference type="ARBA" id="ARBA00022490"/>
    </source>
</evidence>
<evidence type="ECO:0000259" key="15">
    <source>
        <dbReference type="PROSITE" id="PS00907"/>
    </source>
</evidence>
<feature type="domain" description="Uroporphyrinogen decarboxylase (URO-D)" evidence="14">
    <location>
        <begin position="19"/>
        <end position="28"/>
    </location>
</feature>
<dbReference type="PROSITE" id="PS00906">
    <property type="entry name" value="UROD_1"/>
    <property type="match status" value="1"/>
</dbReference>
<evidence type="ECO:0000256" key="4">
    <source>
        <dbReference type="ARBA" id="ARBA00011738"/>
    </source>
</evidence>
<keyword evidence="6 10" id="KW-0963">Cytoplasm</keyword>
<feature type="binding site" evidence="10">
    <location>
        <begin position="24"/>
        <end position="28"/>
    </location>
    <ligand>
        <name>substrate</name>
    </ligand>
</feature>
<dbReference type="PANTHER" id="PTHR21091:SF169">
    <property type="entry name" value="UROPORPHYRINOGEN DECARBOXYLASE"/>
    <property type="match status" value="1"/>
</dbReference>
<reference evidence="16" key="1">
    <citation type="journal article" date="2020" name="mSystems">
        <title>Genome- and Community-Level Interaction Insights into Carbon Utilization and Element Cycling Functions of Hydrothermarchaeota in Hydrothermal Sediment.</title>
        <authorList>
            <person name="Zhou Z."/>
            <person name="Liu Y."/>
            <person name="Xu W."/>
            <person name="Pan J."/>
            <person name="Luo Z.H."/>
            <person name="Li M."/>
        </authorList>
    </citation>
    <scope>NUCLEOTIDE SEQUENCE [LARGE SCALE GENOMIC DNA]</scope>
    <source>
        <strain evidence="16">SpSt-210</strain>
    </source>
</reference>
<feature type="site" description="Transition state stabilizer" evidence="10">
    <location>
        <position position="73"/>
    </location>
</feature>
<evidence type="ECO:0000256" key="13">
    <source>
        <dbReference type="SAM" id="MobiDB-lite"/>
    </source>
</evidence>
<feature type="region of interest" description="Disordered" evidence="13">
    <location>
        <begin position="343"/>
        <end position="367"/>
    </location>
</feature>
<comment type="function">
    <text evidence="10">Catalyzes the decarboxylation of four acetate groups of uroporphyrinogen-III to yield coproporphyrinogen-III.</text>
</comment>
<dbReference type="HAMAP" id="MF_00218">
    <property type="entry name" value="URO_D"/>
    <property type="match status" value="1"/>
</dbReference>
<evidence type="ECO:0000256" key="3">
    <source>
        <dbReference type="ARBA" id="ARBA00009935"/>
    </source>
</evidence>
<dbReference type="PANTHER" id="PTHR21091">
    <property type="entry name" value="METHYLTETRAHYDROFOLATE:HOMOCYSTEINE METHYLTRANSFERASE RELATED"/>
    <property type="match status" value="1"/>
</dbReference>
<evidence type="ECO:0000256" key="12">
    <source>
        <dbReference type="RuleBase" id="RU004169"/>
    </source>
</evidence>
<comment type="caution">
    <text evidence="10">Lacks conserved residue(s) required for the propagation of feature annotation.</text>
</comment>
<feature type="compositionally biased region" description="Polar residues" evidence="13">
    <location>
        <begin position="343"/>
        <end position="352"/>
    </location>
</feature>
<dbReference type="PROSITE" id="PS00907">
    <property type="entry name" value="UROD_2"/>
    <property type="match status" value="1"/>
</dbReference>
<comment type="subunit">
    <text evidence="4 10">Homodimer.</text>
</comment>
<gene>
    <name evidence="10 16" type="primary">hemE</name>
    <name evidence="16" type="ORF">ENP34_14975</name>
</gene>
<dbReference type="Pfam" id="PF01208">
    <property type="entry name" value="URO-D"/>
    <property type="match status" value="1"/>
</dbReference>
<dbReference type="GO" id="GO:0004853">
    <property type="term" value="F:uroporphyrinogen decarboxylase activity"/>
    <property type="evidence" value="ECO:0007669"/>
    <property type="project" value="UniProtKB-UniRule"/>
</dbReference>
<dbReference type="SUPFAM" id="SSF51726">
    <property type="entry name" value="UROD/MetE-like"/>
    <property type="match status" value="1"/>
</dbReference>
<comment type="catalytic activity">
    <reaction evidence="10 11">
        <text>uroporphyrinogen III + 4 H(+) = coproporphyrinogen III + 4 CO2</text>
        <dbReference type="Rhea" id="RHEA:19865"/>
        <dbReference type="ChEBI" id="CHEBI:15378"/>
        <dbReference type="ChEBI" id="CHEBI:16526"/>
        <dbReference type="ChEBI" id="CHEBI:57308"/>
        <dbReference type="ChEBI" id="CHEBI:57309"/>
        <dbReference type="EC" id="4.1.1.37"/>
    </reaction>
</comment>
<evidence type="ECO:0000256" key="1">
    <source>
        <dbReference type="ARBA" id="ARBA00004514"/>
    </source>
</evidence>
<protein>
    <recommendedName>
        <fullName evidence="5 10">Uroporphyrinogen decarboxylase</fullName>
        <shortName evidence="10">UPD</shortName>
        <shortName evidence="10">URO-D</shortName>
        <ecNumber evidence="5 10">4.1.1.37</ecNumber>
    </recommendedName>
</protein>
<name>A0A831TLE1_9BACT</name>
<dbReference type="GO" id="GO:0006782">
    <property type="term" value="P:protoporphyrinogen IX biosynthetic process"/>
    <property type="evidence" value="ECO:0007669"/>
    <property type="project" value="UniProtKB-UniRule"/>
</dbReference>
<evidence type="ECO:0000256" key="9">
    <source>
        <dbReference type="ARBA" id="ARBA00023244"/>
    </source>
</evidence>
<evidence type="ECO:0000256" key="7">
    <source>
        <dbReference type="ARBA" id="ARBA00022793"/>
    </source>
</evidence>
<proteinExistence type="inferred from homology"/>
<feature type="domain" description="Uroporphyrinogen decarboxylase (URO-D)" evidence="15">
    <location>
        <begin position="138"/>
        <end position="154"/>
    </location>
</feature>
<dbReference type="EC" id="4.1.1.37" evidence="5 10"/>
<accession>A0A831TLE1</accession>
<dbReference type="FunFam" id="3.20.20.210:FF:000008">
    <property type="entry name" value="Uroporphyrinogen decarboxylase"/>
    <property type="match status" value="1"/>
</dbReference>